<dbReference type="GO" id="GO:0004252">
    <property type="term" value="F:serine-type endopeptidase activity"/>
    <property type="evidence" value="ECO:0007669"/>
    <property type="project" value="InterPro"/>
</dbReference>
<dbReference type="InterPro" id="IPR001254">
    <property type="entry name" value="Trypsin_dom"/>
</dbReference>
<dbReference type="GO" id="GO:0006508">
    <property type="term" value="P:proteolysis"/>
    <property type="evidence" value="ECO:0007669"/>
    <property type="project" value="UniProtKB-KW"/>
</dbReference>
<dbReference type="SMART" id="SM00020">
    <property type="entry name" value="Tryp_SPc"/>
    <property type="match status" value="1"/>
</dbReference>
<protein>
    <recommendedName>
        <fullName evidence="7">Peptidase S1 domain-containing protein</fullName>
    </recommendedName>
</protein>
<dbReference type="AlphaFoldDB" id="A0A8C3UYJ4"/>
<dbReference type="InterPro" id="IPR018114">
    <property type="entry name" value="TRYPSIN_HIS"/>
</dbReference>
<reference evidence="8" key="1">
    <citation type="submission" date="2020-10" db="EMBL/GenBank/DDBJ databases">
        <title>Catharus ustulatus (Swainson's thrush) genome, bCatUst1, primary haplotype v2.</title>
        <authorList>
            <person name="Delmore K."/>
            <person name="Vafadar M."/>
            <person name="Formenti G."/>
            <person name="Chow W."/>
            <person name="Pelan S."/>
            <person name="Howe K."/>
            <person name="Rhie A."/>
            <person name="Mountcastle J."/>
            <person name="Haase B."/>
            <person name="Fedrigo O."/>
            <person name="Jarvis E.D."/>
        </authorList>
    </citation>
    <scope>NUCLEOTIDE SEQUENCE [LARGE SCALE GENOMIC DNA]</scope>
</reference>
<reference evidence="8" key="3">
    <citation type="submission" date="2025-09" db="UniProtKB">
        <authorList>
            <consortium name="Ensembl"/>
        </authorList>
    </citation>
    <scope>IDENTIFICATION</scope>
</reference>
<feature type="domain" description="Peptidase S1" evidence="7">
    <location>
        <begin position="23"/>
        <end position="246"/>
    </location>
</feature>
<dbReference type="SUPFAM" id="SSF50494">
    <property type="entry name" value="Trypsin-like serine proteases"/>
    <property type="match status" value="1"/>
</dbReference>
<dbReference type="Ensembl" id="ENSCUST00005019400.1">
    <property type="protein sequence ID" value="ENSCUSP00005018695.1"/>
    <property type="gene ID" value="ENSCUSG00005011910.1"/>
</dbReference>
<dbReference type="Gene3D" id="2.40.10.10">
    <property type="entry name" value="Trypsin-like serine proteases"/>
    <property type="match status" value="2"/>
</dbReference>
<proteinExistence type="predicted"/>
<dbReference type="PROSITE" id="PS00135">
    <property type="entry name" value="TRYPSIN_SER"/>
    <property type="match status" value="1"/>
</dbReference>
<evidence type="ECO:0000256" key="5">
    <source>
        <dbReference type="ARBA" id="ARBA00023157"/>
    </source>
</evidence>
<keyword evidence="3 6" id="KW-0378">Hydrolase</keyword>
<dbReference type="PANTHER" id="PTHR24271">
    <property type="entry name" value="KALLIKREIN-RELATED"/>
    <property type="match status" value="1"/>
</dbReference>
<evidence type="ECO:0000256" key="3">
    <source>
        <dbReference type="ARBA" id="ARBA00022801"/>
    </source>
</evidence>
<dbReference type="InterPro" id="IPR033116">
    <property type="entry name" value="TRYPSIN_SER"/>
</dbReference>
<dbReference type="PROSITE" id="PS50240">
    <property type="entry name" value="TRYPSIN_DOM"/>
    <property type="match status" value="1"/>
</dbReference>
<dbReference type="GO" id="GO:0030141">
    <property type="term" value="C:secretory granule"/>
    <property type="evidence" value="ECO:0007669"/>
    <property type="project" value="TreeGrafter"/>
</dbReference>
<reference evidence="8" key="2">
    <citation type="submission" date="2025-08" db="UniProtKB">
        <authorList>
            <consortium name="Ensembl"/>
        </authorList>
    </citation>
    <scope>IDENTIFICATION</scope>
</reference>
<dbReference type="PANTHER" id="PTHR24271:SF48">
    <property type="entry name" value="KALLIKREIN-14"/>
    <property type="match status" value="1"/>
</dbReference>
<keyword evidence="5" id="KW-1015">Disulfide bond</keyword>
<name>A0A8C3UYJ4_CATUS</name>
<dbReference type="Pfam" id="PF00089">
    <property type="entry name" value="Trypsin"/>
    <property type="match status" value="1"/>
</dbReference>
<dbReference type="PRINTS" id="PR00722">
    <property type="entry name" value="CHYMOTRYPSIN"/>
</dbReference>
<keyword evidence="9" id="KW-1185">Reference proteome</keyword>
<evidence type="ECO:0000256" key="6">
    <source>
        <dbReference type="RuleBase" id="RU363034"/>
    </source>
</evidence>
<evidence type="ECO:0000313" key="9">
    <source>
        <dbReference type="Proteomes" id="UP000694563"/>
    </source>
</evidence>
<organism evidence="8 9">
    <name type="scientific">Catharus ustulatus</name>
    <name type="common">Russet-backed thrush</name>
    <name type="synonym">Hylocichla ustulatus</name>
    <dbReference type="NCBI Taxonomy" id="91951"/>
    <lineage>
        <taxon>Eukaryota</taxon>
        <taxon>Metazoa</taxon>
        <taxon>Chordata</taxon>
        <taxon>Craniata</taxon>
        <taxon>Vertebrata</taxon>
        <taxon>Euteleostomi</taxon>
        <taxon>Archelosauria</taxon>
        <taxon>Archosauria</taxon>
        <taxon>Dinosauria</taxon>
        <taxon>Saurischia</taxon>
        <taxon>Theropoda</taxon>
        <taxon>Coelurosauria</taxon>
        <taxon>Aves</taxon>
        <taxon>Neognathae</taxon>
        <taxon>Neoaves</taxon>
        <taxon>Telluraves</taxon>
        <taxon>Australaves</taxon>
        <taxon>Passeriformes</taxon>
        <taxon>Turdidae</taxon>
        <taxon>Catharus</taxon>
    </lineage>
</organism>
<evidence type="ECO:0000313" key="8">
    <source>
        <dbReference type="Ensembl" id="ENSCUSP00005018695.1"/>
    </source>
</evidence>
<evidence type="ECO:0000256" key="1">
    <source>
        <dbReference type="ARBA" id="ARBA00022670"/>
    </source>
</evidence>
<keyword evidence="1 6" id="KW-0645">Protease</keyword>
<dbReference type="PROSITE" id="PS00134">
    <property type="entry name" value="TRYPSIN_HIS"/>
    <property type="match status" value="1"/>
</dbReference>
<dbReference type="InterPro" id="IPR043504">
    <property type="entry name" value="Peptidase_S1_PA_chymotrypsin"/>
</dbReference>
<keyword evidence="4 6" id="KW-0720">Serine protease</keyword>
<accession>A0A8C3UYJ4</accession>
<dbReference type="FunFam" id="2.40.10.10:FF:000120">
    <property type="entry name" value="Putative serine protease"/>
    <property type="match status" value="1"/>
</dbReference>
<dbReference type="InterPro" id="IPR009003">
    <property type="entry name" value="Peptidase_S1_PA"/>
</dbReference>
<evidence type="ECO:0000256" key="2">
    <source>
        <dbReference type="ARBA" id="ARBA00022729"/>
    </source>
</evidence>
<keyword evidence="2" id="KW-0732">Signal</keyword>
<evidence type="ECO:0000256" key="4">
    <source>
        <dbReference type="ARBA" id="ARBA00022825"/>
    </source>
</evidence>
<sequence>CHTGVTGGCHLSLVAVPRCDTRVVGGHACVPHSQPWQVAVLDMYKLYCGGVLIAPRWVVTAAHCTTPGVTTVALGKHRLYAREAGEQRRMVARRVAHPGYDPSTKDNDIMLLKLVAPAAISERVRPIAVASCLPEAGTTCVTSGWGATTSPEVTYPEVLQCVNVTLFSSAECRRFYPDSITANMICAGNVQGGTDSCQGDSGGPLVCRGALQGIVSWGMERCGQPRRPGVYTKVCRYARWIRDTMDDT</sequence>
<evidence type="ECO:0000259" key="7">
    <source>
        <dbReference type="PROSITE" id="PS50240"/>
    </source>
</evidence>
<dbReference type="CDD" id="cd00190">
    <property type="entry name" value="Tryp_SPc"/>
    <property type="match status" value="1"/>
</dbReference>
<dbReference type="InterPro" id="IPR001314">
    <property type="entry name" value="Peptidase_S1A"/>
</dbReference>
<dbReference type="Proteomes" id="UP000694563">
    <property type="component" value="Chromosome 39"/>
</dbReference>